<dbReference type="Gene3D" id="1.10.150.50">
    <property type="entry name" value="Transcription Factor, Ets-1"/>
    <property type="match status" value="1"/>
</dbReference>
<organism evidence="7 8">
    <name type="scientific">Trichonephila inaurata madagascariensis</name>
    <dbReference type="NCBI Taxonomy" id="2747483"/>
    <lineage>
        <taxon>Eukaryota</taxon>
        <taxon>Metazoa</taxon>
        <taxon>Ecdysozoa</taxon>
        <taxon>Arthropoda</taxon>
        <taxon>Chelicerata</taxon>
        <taxon>Arachnida</taxon>
        <taxon>Araneae</taxon>
        <taxon>Araneomorphae</taxon>
        <taxon>Entelegynae</taxon>
        <taxon>Araneoidea</taxon>
        <taxon>Nephilidae</taxon>
        <taxon>Trichonephila</taxon>
        <taxon>Trichonephila inaurata</taxon>
    </lineage>
</organism>
<keyword evidence="8" id="KW-1185">Reference proteome</keyword>
<dbReference type="GO" id="GO:0003723">
    <property type="term" value="F:RNA binding"/>
    <property type="evidence" value="ECO:0007669"/>
    <property type="project" value="UniProtKB-UniRule"/>
</dbReference>
<dbReference type="InterPro" id="IPR013761">
    <property type="entry name" value="SAM/pointed_sf"/>
</dbReference>
<dbReference type="Pfam" id="PF24234">
    <property type="entry name" value="KH_BICC1_1st"/>
    <property type="match status" value="1"/>
</dbReference>
<dbReference type="PANTHER" id="PTHR10627:SF69">
    <property type="entry name" value="PROTEIN BICAUDAL C"/>
    <property type="match status" value="1"/>
</dbReference>
<dbReference type="Pfam" id="PF00013">
    <property type="entry name" value="KH_1"/>
    <property type="match status" value="2"/>
</dbReference>
<dbReference type="Gene3D" id="3.30.310.270">
    <property type="match status" value="1"/>
</dbReference>
<evidence type="ECO:0000256" key="2">
    <source>
        <dbReference type="ARBA" id="ARBA00022737"/>
    </source>
</evidence>
<evidence type="ECO:0000256" key="4">
    <source>
        <dbReference type="SAM" id="MobiDB-lite"/>
    </source>
</evidence>
<feature type="compositionally biased region" description="Low complexity" evidence="4">
    <location>
        <begin position="12"/>
        <end position="54"/>
    </location>
</feature>
<dbReference type="SUPFAM" id="SSF54791">
    <property type="entry name" value="Eukaryotic type KH-domain (KH-domain type I)"/>
    <property type="match status" value="2"/>
</dbReference>
<dbReference type="InterPro" id="IPR004088">
    <property type="entry name" value="KH_dom_type_1"/>
</dbReference>
<evidence type="ECO:0000313" key="7">
    <source>
        <dbReference type="EMBL" id="GFY69705.1"/>
    </source>
</evidence>
<feature type="domain" description="K Homology" evidence="5">
    <location>
        <begin position="322"/>
        <end position="412"/>
    </location>
</feature>
<feature type="region of interest" description="Disordered" evidence="4">
    <location>
        <begin position="1"/>
        <end position="79"/>
    </location>
</feature>
<protein>
    <submittedName>
        <fullName evidence="7">Protein bicaudal C homolog 1</fullName>
    </submittedName>
</protein>
<evidence type="ECO:0000259" key="6">
    <source>
        <dbReference type="SMART" id="SM00454"/>
    </source>
</evidence>
<sequence>MLSQFSPPKMTSRAGSSSSIPLSSRVSSSSSTPLSSRVSSSSSTLSSNPGSPVSLNRERKDSSSDTEYNPKTYTNELAESGLKEERFRIDRKKLEDMLQVQQNGNGKTENAEDFFQKVMLETSTQISWPSKLKIGAKSKKDPHVKIVGTPEAVQMAKDQVLEVLDTKKNRVTLKMDVSHSDHSYAIGKGGFKIQQVMEETGCHIHFPDSNRNSTAEKSNQVSIAGQAAGVEQARIKIRDLLPLVFTFELPNGENINPGEECSPAVQHIQQTYSFNVAFRPIGPVGMGRTLLVVRGCQRLLSRLRQGLALLMEYLTGSKTIPVRGFMKTEIAPQHHQFVMGSGNVNIQMIMNKTGATIIFPDPTPSAFGGDSPSQSVPLIAGHSILRSKSTVLIQGSFDSVCLAWQELLKSLPLVLMFDLKEGQELDPVMVNNFMEAFNINIMVRPKMKENTKSVLIRGAEKDSRILFQVRKEILGLEEDDSCPPSPSLKQNNFRIPTIETFKLNPNQEANKKAGMSTAESLNILSNIIQQNPQIVGLLNNLSTAFPSNAPEIVQPHKMPSGAVFRKSIRPNPLENQQIQVNPFPGRNVASWINRPDRSYAFSSGVNVSNFLQKDRQLPIDDGDSGILQSHNRLFNGFGSKSDLSREPESSASSTSSNETPEFATSRFARHFHGKDHSVSNADVHQLLAEYGNKKLTASKAMHQSVDGVRTPNTLWSGFGFSKSMPDFSGRKRSVANSGSMSEFLEQTGNGSVSDVETASTKTWNDSDVAEKPESPLEEATSPFALSNFWENVPRKPPINYGSIKNLEQLLRLLDLEKYNEVFALNEIDMSIFLTLNEIQLQRLYINYGARRKMLTAIAAIREQRLGDWSKQFRAAPGAERRTCFPGYSGSSAPDVTNA</sequence>
<feature type="domain" description="SAM" evidence="6">
    <location>
        <begin position="798"/>
        <end position="863"/>
    </location>
</feature>
<dbReference type="InterPro" id="IPR054727">
    <property type="entry name" value="BICC1_KH"/>
</dbReference>
<keyword evidence="3" id="KW-0694">RNA-binding</keyword>
<gene>
    <name evidence="7" type="primary">BICC1</name>
    <name evidence="7" type="ORF">TNIN_461311</name>
</gene>
<dbReference type="AlphaFoldDB" id="A0A8X6YF34"/>
<dbReference type="Gene3D" id="3.30.1370.10">
    <property type="entry name" value="K Homology domain, type 1"/>
    <property type="match status" value="1"/>
</dbReference>
<dbReference type="Pfam" id="PF22985">
    <property type="entry name" value="KH_BICC1"/>
    <property type="match status" value="2"/>
</dbReference>
<evidence type="ECO:0000259" key="5">
    <source>
        <dbReference type="SMART" id="SM00322"/>
    </source>
</evidence>
<dbReference type="GO" id="GO:0005737">
    <property type="term" value="C:cytoplasm"/>
    <property type="evidence" value="ECO:0007669"/>
    <property type="project" value="TreeGrafter"/>
</dbReference>
<proteinExistence type="inferred from homology"/>
<dbReference type="InterPro" id="IPR036612">
    <property type="entry name" value="KH_dom_type_1_sf"/>
</dbReference>
<evidence type="ECO:0000256" key="3">
    <source>
        <dbReference type="PROSITE-ProRule" id="PRU00117"/>
    </source>
</evidence>
<feature type="compositionally biased region" description="Polar residues" evidence="4">
    <location>
        <begin position="65"/>
        <end position="77"/>
    </location>
</feature>
<dbReference type="Proteomes" id="UP000886998">
    <property type="component" value="Unassembled WGS sequence"/>
</dbReference>
<feature type="region of interest" description="Disordered" evidence="4">
    <location>
        <begin position="637"/>
        <end position="661"/>
    </location>
</feature>
<dbReference type="InterPro" id="IPR004087">
    <property type="entry name" value="KH_dom"/>
</dbReference>
<dbReference type="CDD" id="cd22421">
    <property type="entry name" value="KH-I_BICC1_rpt2"/>
    <property type="match status" value="1"/>
</dbReference>
<dbReference type="SMART" id="SM00322">
    <property type="entry name" value="KH"/>
    <property type="match status" value="2"/>
</dbReference>
<reference evidence="7" key="1">
    <citation type="submission" date="2020-08" db="EMBL/GenBank/DDBJ databases">
        <title>Multicomponent nature underlies the extraordinary mechanical properties of spider dragline silk.</title>
        <authorList>
            <person name="Kono N."/>
            <person name="Nakamura H."/>
            <person name="Mori M."/>
            <person name="Yoshida Y."/>
            <person name="Ohtoshi R."/>
            <person name="Malay A.D."/>
            <person name="Moran D.A.P."/>
            <person name="Tomita M."/>
            <person name="Numata K."/>
            <person name="Arakawa K."/>
        </authorList>
    </citation>
    <scope>NUCLEOTIDE SEQUENCE</scope>
</reference>
<dbReference type="Pfam" id="PF00536">
    <property type="entry name" value="SAM_1"/>
    <property type="match status" value="1"/>
</dbReference>
<dbReference type="PROSITE" id="PS50084">
    <property type="entry name" value="KH_TYPE_1"/>
    <property type="match status" value="1"/>
</dbReference>
<keyword evidence="2" id="KW-0677">Repeat</keyword>
<comment type="caution">
    <text evidence="7">The sequence shown here is derived from an EMBL/GenBank/DDBJ whole genome shotgun (WGS) entry which is preliminary data.</text>
</comment>
<dbReference type="OrthoDB" id="271862at2759"/>
<dbReference type="SUPFAM" id="SSF47769">
    <property type="entry name" value="SAM/Pointed domain"/>
    <property type="match status" value="1"/>
</dbReference>
<dbReference type="InterPro" id="IPR047549">
    <property type="entry name" value="BICC1_KH-I_rpt1"/>
</dbReference>
<dbReference type="InterPro" id="IPR001660">
    <property type="entry name" value="SAM"/>
</dbReference>
<dbReference type="InterPro" id="IPR047554">
    <property type="entry name" value="BICC1_KH-I_rpt2"/>
</dbReference>
<accession>A0A8X6YF34</accession>
<dbReference type="PANTHER" id="PTHR10627">
    <property type="entry name" value="SCP160"/>
    <property type="match status" value="1"/>
</dbReference>
<evidence type="ECO:0000313" key="8">
    <source>
        <dbReference type="Proteomes" id="UP000886998"/>
    </source>
</evidence>
<name>A0A8X6YF34_9ARAC</name>
<dbReference type="CDD" id="cd22420">
    <property type="entry name" value="KH-I_BICC1_rpt1"/>
    <property type="match status" value="1"/>
</dbReference>
<comment type="similarity">
    <text evidence="1">Belongs to the BicC family.</text>
</comment>
<feature type="domain" description="K Homology" evidence="5">
    <location>
        <begin position="169"/>
        <end position="242"/>
    </location>
</feature>
<dbReference type="SMART" id="SM00454">
    <property type="entry name" value="SAM"/>
    <property type="match status" value="1"/>
</dbReference>
<feature type="compositionally biased region" description="Low complexity" evidence="4">
    <location>
        <begin position="649"/>
        <end position="658"/>
    </location>
</feature>
<evidence type="ECO:0000256" key="1">
    <source>
        <dbReference type="ARBA" id="ARBA00007662"/>
    </source>
</evidence>
<dbReference type="GO" id="GO:0010468">
    <property type="term" value="P:regulation of gene expression"/>
    <property type="evidence" value="ECO:0007669"/>
    <property type="project" value="UniProtKB-ARBA"/>
</dbReference>
<dbReference type="EMBL" id="BMAV01017750">
    <property type="protein sequence ID" value="GFY69705.1"/>
    <property type="molecule type" value="Genomic_DNA"/>
</dbReference>